<organism evidence="1">
    <name type="scientific">hydrothermal vent metagenome</name>
    <dbReference type="NCBI Taxonomy" id="652676"/>
    <lineage>
        <taxon>unclassified sequences</taxon>
        <taxon>metagenomes</taxon>
        <taxon>ecological metagenomes</taxon>
    </lineage>
</organism>
<protein>
    <submittedName>
        <fullName evidence="1">Thiamine pyrophosphate-requiring enzymes</fullName>
    </submittedName>
</protein>
<sequence length="20" mass="2319">MNAAQLFVKCLENEGVEYIF</sequence>
<evidence type="ECO:0000313" key="1">
    <source>
        <dbReference type="EMBL" id="VAW79512.1"/>
    </source>
</evidence>
<accession>A0A3B0YVZ4</accession>
<dbReference type="AlphaFoldDB" id="A0A3B0YVZ4"/>
<name>A0A3B0YVZ4_9ZZZZ</name>
<dbReference type="EMBL" id="UOFM01000312">
    <property type="protein sequence ID" value="VAW79512.1"/>
    <property type="molecule type" value="Genomic_DNA"/>
</dbReference>
<gene>
    <name evidence="1" type="ORF">MNBD_GAMMA14-226</name>
</gene>
<proteinExistence type="predicted"/>
<reference evidence="1" key="1">
    <citation type="submission" date="2018-06" db="EMBL/GenBank/DDBJ databases">
        <authorList>
            <person name="Zhirakovskaya E."/>
        </authorList>
    </citation>
    <scope>NUCLEOTIDE SEQUENCE</scope>
</reference>
<feature type="non-terminal residue" evidence="1">
    <location>
        <position position="20"/>
    </location>
</feature>